<dbReference type="RefSeq" id="WP_124210925.1">
    <property type="nucleotide sequence ID" value="NZ_CP016615.1"/>
</dbReference>
<dbReference type="InterPro" id="IPR003783">
    <property type="entry name" value="Regulatory_RecX"/>
</dbReference>
<evidence type="ECO:0000256" key="5">
    <source>
        <dbReference type="HAMAP-Rule" id="MF_01114"/>
    </source>
</evidence>
<dbReference type="NCBIfam" id="NF001057">
    <property type="entry name" value="PRK00117.3-3"/>
    <property type="match status" value="1"/>
</dbReference>
<keyword evidence="9" id="KW-1185">Reference proteome</keyword>
<evidence type="ECO:0000259" key="7">
    <source>
        <dbReference type="Pfam" id="PF21982"/>
    </source>
</evidence>
<gene>
    <name evidence="5" type="primary">recX</name>
    <name evidence="8" type="ORF">EDC46_0790</name>
</gene>
<dbReference type="InterPro" id="IPR036388">
    <property type="entry name" value="WH-like_DNA-bd_sf"/>
</dbReference>
<evidence type="ECO:0000313" key="9">
    <source>
        <dbReference type="Proteomes" id="UP000281691"/>
    </source>
</evidence>
<protein>
    <recommendedName>
        <fullName evidence="3 5">Regulatory protein RecX</fullName>
    </recommendedName>
</protein>
<proteinExistence type="inferred from homology"/>
<organism evidence="8 9">
    <name type="scientific">Vespertiliibacter pulmonis</name>
    <dbReference type="NCBI Taxonomy" id="1443036"/>
    <lineage>
        <taxon>Bacteria</taxon>
        <taxon>Pseudomonadati</taxon>
        <taxon>Pseudomonadota</taxon>
        <taxon>Gammaproteobacteria</taxon>
        <taxon>Pasteurellales</taxon>
        <taxon>Pasteurellaceae</taxon>
        <taxon>Vespertiliibacter</taxon>
    </lineage>
</organism>
<comment type="subcellular location">
    <subcellularLocation>
        <location evidence="1 5">Cytoplasm</location>
    </subcellularLocation>
</comment>
<dbReference type="GO" id="GO:0006282">
    <property type="term" value="P:regulation of DNA repair"/>
    <property type="evidence" value="ECO:0007669"/>
    <property type="project" value="UniProtKB-UniRule"/>
</dbReference>
<dbReference type="Gene3D" id="1.10.10.10">
    <property type="entry name" value="Winged helix-like DNA-binding domain superfamily/Winged helix DNA-binding domain"/>
    <property type="match status" value="3"/>
</dbReference>
<dbReference type="InterPro" id="IPR053926">
    <property type="entry name" value="RecX_HTH_1st"/>
</dbReference>
<dbReference type="OrthoDB" id="7066780at2"/>
<comment type="caution">
    <text evidence="8">The sequence shown here is derived from an EMBL/GenBank/DDBJ whole genome shotgun (WGS) entry which is preliminary data.</text>
</comment>
<dbReference type="EMBL" id="RKQP01000001">
    <property type="protein sequence ID" value="RPE86392.1"/>
    <property type="molecule type" value="Genomic_DNA"/>
</dbReference>
<dbReference type="InterPro" id="IPR053924">
    <property type="entry name" value="RecX_HTH_2nd"/>
</dbReference>
<keyword evidence="4 5" id="KW-0963">Cytoplasm</keyword>
<evidence type="ECO:0000256" key="2">
    <source>
        <dbReference type="ARBA" id="ARBA00009695"/>
    </source>
</evidence>
<dbReference type="Proteomes" id="UP000281691">
    <property type="component" value="Unassembled WGS sequence"/>
</dbReference>
<sequence>MKTKSTAIQYLVYLLSRRDHSERELRQKLKQKEYTPQEIDQAIERAQQQNWQSDERFCQHFIRYRSQQGYGPNRLKQELRFKGVSERIISQELENSEIDWFDLAECLFEKKRPADWNLKTKQKMWRYMISHGFYSDHFSHLMDIDYAEYE</sequence>
<dbReference type="PANTHER" id="PTHR33602:SF1">
    <property type="entry name" value="REGULATORY PROTEIN RECX FAMILY PROTEIN"/>
    <property type="match status" value="1"/>
</dbReference>
<feature type="domain" description="RecX second three-helical" evidence="6">
    <location>
        <begin position="53"/>
        <end position="91"/>
    </location>
</feature>
<evidence type="ECO:0000256" key="3">
    <source>
        <dbReference type="ARBA" id="ARBA00018111"/>
    </source>
</evidence>
<accession>A0A3N4VTE4</accession>
<evidence type="ECO:0000313" key="8">
    <source>
        <dbReference type="EMBL" id="RPE86392.1"/>
    </source>
</evidence>
<dbReference type="HAMAP" id="MF_01114">
    <property type="entry name" value="RecX"/>
    <property type="match status" value="1"/>
</dbReference>
<reference evidence="8 9" key="1">
    <citation type="submission" date="2018-11" db="EMBL/GenBank/DDBJ databases">
        <title>Genomic Encyclopedia of Type Strains, Phase IV (KMG-IV): sequencing the most valuable type-strain genomes for metagenomic binning, comparative biology and taxonomic classification.</title>
        <authorList>
            <person name="Goeker M."/>
        </authorList>
    </citation>
    <scope>NUCLEOTIDE SEQUENCE [LARGE SCALE GENOMIC DNA]</scope>
    <source>
        <strain evidence="8 9">DSM 27238</strain>
    </source>
</reference>
<name>A0A3N4VTE4_9PAST</name>
<evidence type="ECO:0000259" key="6">
    <source>
        <dbReference type="Pfam" id="PF02631"/>
    </source>
</evidence>
<evidence type="ECO:0000256" key="1">
    <source>
        <dbReference type="ARBA" id="ARBA00004496"/>
    </source>
</evidence>
<dbReference type="Pfam" id="PF02631">
    <property type="entry name" value="RecX_HTH2"/>
    <property type="match status" value="1"/>
</dbReference>
<dbReference type="AlphaFoldDB" id="A0A3N4VTE4"/>
<comment type="similarity">
    <text evidence="2 5">Belongs to the RecX family.</text>
</comment>
<dbReference type="PANTHER" id="PTHR33602">
    <property type="entry name" value="REGULATORY PROTEIN RECX FAMILY PROTEIN"/>
    <property type="match status" value="1"/>
</dbReference>
<dbReference type="GO" id="GO:0005737">
    <property type="term" value="C:cytoplasm"/>
    <property type="evidence" value="ECO:0007669"/>
    <property type="project" value="UniProtKB-SubCell"/>
</dbReference>
<evidence type="ECO:0000256" key="4">
    <source>
        <dbReference type="ARBA" id="ARBA00022490"/>
    </source>
</evidence>
<feature type="domain" description="RecX first three-helical" evidence="7">
    <location>
        <begin position="7"/>
        <end position="45"/>
    </location>
</feature>
<dbReference type="Pfam" id="PF21982">
    <property type="entry name" value="RecX_HTH1"/>
    <property type="match status" value="1"/>
</dbReference>
<comment type="function">
    <text evidence="5">Modulates RecA activity.</text>
</comment>